<protein>
    <submittedName>
        <fullName evidence="7">Fibronectin type III domain-containing protein</fullName>
    </submittedName>
</protein>
<gene>
    <name evidence="7" type="ORF">ACFFTR_24775</name>
</gene>
<evidence type="ECO:0000313" key="8">
    <source>
        <dbReference type="Proteomes" id="UP001589608"/>
    </source>
</evidence>
<keyword evidence="5" id="KW-0812">Transmembrane</keyword>
<dbReference type="Pfam" id="PF00041">
    <property type="entry name" value="fn3"/>
    <property type="match status" value="1"/>
</dbReference>
<evidence type="ECO:0000256" key="5">
    <source>
        <dbReference type="SAM" id="Phobius"/>
    </source>
</evidence>
<dbReference type="InterPro" id="IPR050964">
    <property type="entry name" value="Striated_Muscle_Regulatory"/>
</dbReference>
<dbReference type="Proteomes" id="UP001589608">
    <property type="component" value="Unassembled WGS sequence"/>
</dbReference>
<feature type="transmembrane region" description="Helical" evidence="5">
    <location>
        <begin position="12"/>
        <end position="32"/>
    </location>
</feature>
<reference evidence="7 8" key="1">
    <citation type="submission" date="2024-09" db="EMBL/GenBank/DDBJ databases">
        <authorList>
            <person name="Sun Q."/>
            <person name="Mori K."/>
        </authorList>
    </citation>
    <scope>NUCLEOTIDE SEQUENCE [LARGE SCALE GENOMIC DNA]</scope>
    <source>
        <strain evidence="7 8">JCM 3307</strain>
    </source>
</reference>
<keyword evidence="2" id="KW-0326">Glycosidase</keyword>
<dbReference type="PANTHER" id="PTHR13817">
    <property type="entry name" value="TITIN"/>
    <property type="match status" value="1"/>
</dbReference>
<evidence type="ECO:0000256" key="4">
    <source>
        <dbReference type="SAM" id="MobiDB-lite"/>
    </source>
</evidence>
<keyword evidence="5" id="KW-1133">Transmembrane helix</keyword>
<dbReference type="PROSITE" id="PS50853">
    <property type="entry name" value="FN3"/>
    <property type="match status" value="3"/>
</dbReference>
<feature type="region of interest" description="Disordered" evidence="4">
    <location>
        <begin position="198"/>
        <end position="217"/>
    </location>
</feature>
<feature type="compositionally biased region" description="Low complexity" evidence="4">
    <location>
        <begin position="198"/>
        <end position="208"/>
    </location>
</feature>
<evidence type="ECO:0000313" key="7">
    <source>
        <dbReference type="EMBL" id="MFB9446311.1"/>
    </source>
</evidence>
<keyword evidence="2" id="KW-0378">Hydrolase</keyword>
<dbReference type="SUPFAM" id="SSF49265">
    <property type="entry name" value="Fibronectin type III"/>
    <property type="match status" value="2"/>
</dbReference>
<dbReference type="InterPro" id="IPR003961">
    <property type="entry name" value="FN3_dom"/>
</dbReference>
<keyword evidence="3" id="KW-0624">Polysaccharide degradation</keyword>
<dbReference type="EMBL" id="JBHMCA010000046">
    <property type="protein sequence ID" value="MFB9446311.1"/>
    <property type="molecule type" value="Genomic_DNA"/>
</dbReference>
<dbReference type="InterPro" id="IPR036116">
    <property type="entry name" value="FN3_sf"/>
</dbReference>
<keyword evidence="3" id="KW-0119">Carbohydrate metabolism</keyword>
<feature type="compositionally biased region" description="Pro residues" evidence="4">
    <location>
        <begin position="399"/>
        <end position="408"/>
    </location>
</feature>
<sequence>MSWNLRSGRTGALITGGTIVALVAVLGLTLWGTGAANHAVASFDVSAWLWSADKGEVARVNGVTGKVDTRTKITDAQGHTMQVTQSDRFVILRDVNTGKVSVLDLSSLTLGATTQATPGIGVVVAVHDDTAFIIDTVQGQVRQLDPMTLLPVGETLSFPPNISAGTFDDNGRLWLLVPSEGTVVGIDAAKLTTTAPAGGAGAGASPNPGGQGGGFTGSPAKVKTIGVAEPNHDLALSILDSGVAVLDKTTTTLTTLRGDAVKKVPLKLDGEGGIPDRTVGGDVPVTVIDGSHVYVVNNDRVSDFTVPGDSPKLQPCVAWSGRFYCADDATGTVYVLDGQGKALEPIRIQAGGKPLEIEVREDRMFINAPGGSTARVVDAKNHVTTVDKYANDVLGGDAPPAPPPPQQTKPPVTAPGAPARVNAVAGNMTARITWTAAPPNGSAVTKYVVEGDGAAPHEVGASQRAVDIAGLTNGQQYRFTVYAVNAKGSGPKKAANPVTPTRDVPDAPPSVAAVANPDGTVALTWPAANGQGHKIAKYVITTVGSGESKTFESAQPQFSVPAGELPYGTQVAFKVAAINDIGGSSAQSPLSPSVVPFNKPGAPGALSVKASTTKRGTVVATWKAPADNGSPLTGYEATVNGTKQTIGTALTHEFAGFKDAEAVTIQLRAVNQAGPGAPATGSGATLAAPKMTVAGATAALNSITVRFTATDGGAPGTCKLEAAGAGSTTGTCSGSLTLNGLWPNTAYNYTVTIANGAGMTASGTGTVSTPVYKGTVVCTKTSYCGHGASNGGIWVYTGPSQSGSGIGDVYAPDQYTAICWTNSSTNTSINAEPYGGKKSTQWIKIAFKGENYIPYAWFDLPGGTGPLKQC</sequence>
<feature type="domain" description="Fibronectin type-III" evidence="6">
    <location>
        <begin position="414"/>
        <end position="504"/>
    </location>
</feature>
<dbReference type="InterPro" id="IPR011044">
    <property type="entry name" value="Quino_amine_DH_bsu"/>
</dbReference>
<organism evidence="7 8">
    <name type="scientific">Dactylosporangium vinaceum</name>
    <dbReference type="NCBI Taxonomy" id="53362"/>
    <lineage>
        <taxon>Bacteria</taxon>
        <taxon>Bacillati</taxon>
        <taxon>Actinomycetota</taxon>
        <taxon>Actinomycetes</taxon>
        <taxon>Micromonosporales</taxon>
        <taxon>Micromonosporaceae</taxon>
        <taxon>Dactylosporangium</taxon>
    </lineage>
</organism>
<proteinExistence type="predicted"/>
<accession>A0ABV5MBS1</accession>
<keyword evidence="1" id="KW-0677">Repeat</keyword>
<evidence type="ECO:0000256" key="1">
    <source>
        <dbReference type="ARBA" id="ARBA00022737"/>
    </source>
</evidence>
<dbReference type="InterPro" id="IPR013783">
    <property type="entry name" value="Ig-like_fold"/>
</dbReference>
<keyword evidence="8" id="KW-1185">Reference proteome</keyword>
<dbReference type="RefSeq" id="WP_246656146.1">
    <property type="nucleotide sequence ID" value="NZ_CP061913.1"/>
</dbReference>
<feature type="domain" description="Fibronectin type-III" evidence="6">
    <location>
        <begin position="505"/>
        <end position="597"/>
    </location>
</feature>
<dbReference type="CDD" id="cd00063">
    <property type="entry name" value="FN3"/>
    <property type="match status" value="3"/>
</dbReference>
<dbReference type="SUPFAM" id="SSF50969">
    <property type="entry name" value="YVTN repeat-like/Quinoprotein amine dehydrogenase"/>
    <property type="match status" value="1"/>
</dbReference>
<comment type="caution">
    <text evidence="7">The sequence shown here is derived from an EMBL/GenBank/DDBJ whole genome shotgun (WGS) entry which is preliminary data.</text>
</comment>
<keyword evidence="5" id="KW-0472">Membrane</keyword>
<dbReference type="SMART" id="SM00060">
    <property type="entry name" value="FN3"/>
    <property type="match status" value="4"/>
</dbReference>
<feature type="region of interest" description="Disordered" evidence="4">
    <location>
        <begin position="393"/>
        <end position="416"/>
    </location>
</feature>
<name>A0ABV5MBS1_9ACTN</name>
<dbReference type="Gene3D" id="2.60.40.10">
    <property type="entry name" value="Immunoglobulins"/>
    <property type="match status" value="3"/>
</dbReference>
<evidence type="ECO:0000256" key="2">
    <source>
        <dbReference type="ARBA" id="ARBA00023295"/>
    </source>
</evidence>
<dbReference type="PANTHER" id="PTHR13817:SF73">
    <property type="entry name" value="FIBRONECTIN TYPE-III DOMAIN-CONTAINING PROTEIN"/>
    <property type="match status" value="1"/>
</dbReference>
<evidence type="ECO:0000259" key="6">
    <source>
        <dbReference type="PROSITE" id="PS50853"/>
    </source>
</evidence>
<feature type="domain" description="Fibronectin type-III" evidence="6">
    <location>
        <begin position="602"/>
        <end position="689"/>
    </location>
</feature>
<evidence type="ECO:0000256" key="3">
    <source>
        <dbReference type="ARBA" id="ARBA00023326"/>
    </source>
</evidence>